<proteinExistence type="predicted"/>
<dbReference type="Gene3D" id="1.10.443.10">
    <property type="entry name" value="Intergrase catalytic core"/>
    <property type="match status" value="1"/>
</dbReference>
<dbReference type="Proteomes" id="UP000306855">
    <property type="component" value="Unassembled WGS sequence"/>
</dbReference>
<evidence type="ECO:0000313" key="4">
    <source>
        <dbReference type="Proteomes" id="UP000306855"/>
    </source>
</evidence>
<dbReference type="Pfam" id="PF00589">
    <property type="entry name" value="Phage_integrase"/>
    <property type="match status" value="1"/>
</dbReference>
<dbReference type="InterPro" id="IPR013762">
    <property type="entry name" value="Integrase-like_cat_sf"/>
</dbReference>
<dbReference type="SUPFAM" id="SSF56349">
    <property type="entry name" value="DNA breaking-rejoining enzymes"/>
    <property type="match status" value="1"/>
</dbReference>
<feature type="domain" description="Tyr recombinase" evidence="2">
    <location>
        <begin position="6"/>
        <end position="193"/>
    </location>
</feature>
<keyword evidence="1" id="KW-0233">DNA recombination</keyword>
<evidence type="ECO:0000313" key="3">
    <source>
        <dbReference type="EMBL" id="TGY52633.1"/>
    </source>
</evidence>
<dbReference type="RefSeq" id="WP_135942437.1">
    <property type="nucleotide sequence ID" value="NZ_SRYK01000075.1"/>
</dbReference>
<dbReference type="PANTHER" id="PTHR30349:SF82">
    <property type="entry name" value="INTEGRASE_RECOMBINASE YOEC-RELATED"/>
    <property type="match status" value="1"/>
</dbReference>
<organism evidence="3 4">
    <name type="scientific">Ligilactobacillus murinus</name>
    <dbReference type="NCBI Taxonomy" id="1622"/>
    <lineage>
        <taxon>Bacteria</taxon>
        <taxon>Bacillati</taxon>
        <taxon>Bacillota</taxon>
        <taxon>Bacilli</taxon>
        <taxon>Lactobacillales</taxon>
        <taxon>Lactobacillaceae</taxon>
        <taxon>Ligilactobacillus</taxon>
    </lineage>
</organism>
<dbReference type="InterPro" id="IPR011010">
    <property type="entry name" value="DNA_brk_join_enz"/>
</dbReference>
<reference evidence="3 4" key="1">
    <citation type="submission" date="2019-04" db="EMBL/GenBank/DDBJ databases">
        <title>Microbes associate with the intestines of laboratory mice.</title>
        <authorList>
            <person name="Navarre W."/>
            <person name="Wong E."/>
            <person name="Huang K."/>
            <person name="Tropini C."/>
            <person name="Ng K."/>
            <person name="Yu B."/>
        </authorList>
    </citation>
    <scope>NUCLEOTIDE SEQUENCE [LARGE SCALE GENOMIC DNA]</scope>
    <source>
        <strain evidence="3 4">NM26_J9</strain>
    </source>
</reference>
<evidence type="ECO:0000259" key="2">
    <source>
        <dbReference type="PROSITE" id="PS51898"/>
    </source>
</evidence>
<dbReference type="EMBL" id="SRYK01000075">
    <property type="protein sequence ID" value="TGY52633.1"/>
    <property type="molecule type" value="Genomic_DNA"/>
</dbReference>
<dbReference type="InterPro" id="IPR002104">
    <property type="entry name" value="Integrase_catalytic"/>
</dbReference>
<dbReference type="AlphaFoldDB" id="A0A4S2EEH5"/>
<dbReference type="PANTHER" id="PTHR30349">
    <property type="entry name" value="PHAGE INTEGRASE-RELATED"/>
    <property type="match status" value="1"/>
</dbReference>
<dbReference type="GO" id="GO:0006310">
    <property type="term" value="P:DNA recombination"/>
    <property type="evidence" value="ECO:0007669"/>
    <property type="project" value="UniProtKB-KW"/>
</dbReference>
<comment type="caution">
    <text evidence="3">The sequence shown here is derived from an EMBL/GenBank/DDBJ whole genome shotgun (WGS) entry which is preliminary data.</text>
</comment>
<dbReference type="GO" id="GO:0015074">
    <property type="term" value="P:DNA integration"/>
    <property type="evidence" value="ECO:0007669"/>
    <property type="project" value="InterPro"/>
</dbReference>
<name>A0A4S2EEH5_9LACO</name>
<dbReference type="InterPro" id="IPR050090">
    <property type="entry name" value="Tyrosine_recombinase_XerCD"/>
</dbReference>
<evidence type="ECO:0000256" key="1">
    <source>
        <dbReference type="ARBA" id="ARBA00023172"/>
    </source>
</evidence>
<dbReference type="GO" id="GO:0003677">
    <property type="term" value="F:DNA binding"/>
    <property type="evidence" value="ECO:0007669"/>
    <property type="project" value="InterPro"/>
</dbReference>
<sequence length="198" mass="23431">MEHKFYTVQPIKNKVVLSRVKKTLLEHFRAGRRNYTIFQVGKATLLRVSDVLSLKYSDVYHKNGQVKMRTYIYDQKTNKPNTIYLKPVKQDLKNYLLWLKDQQIESVWLFPSFTDPTKHLTRKQYYKIMAKTGDLLGIDYLGTHTMRKTGAYFVYHQTNFDIGLVMQLLNHSSQQSTLHYLGIDQTTRENILDKIDFD</sequence>
<dbReference type="PROSITE" id="PS51898">
    <property type="entry name" value="TYR_RECOMBINASE"/>
    <property type="match status" value="1"/>
</dbReference>
<protein>
    <submittedName>
        <fullName evidence="3">Site-specific integrase</fullName>
    </submittedName>
</protein>
<accession>A0A4S2EEH5</accession>
<gene>
    <name evidence="3" type="ORF">E5340_10285</name>
</gene>